<sequence>MEHLKPPEALILSVETNNAEAWRRWKMSWGPYKVSSGLDQKDENIQVATLLHVLGNEWMEFFSNFVWDSEDDRDKIEAVEEKFKAHCAPLTRGTSIAICLSNGNSKTARQSMNFVAHCKH</sequence>
<proteinExistence type="predicted"/>
<dbReference type="Proteomes" id="UP001159405">
    <property type="component" value="Unassembled WGS sequence"/>
</dbReference>
<dbReference type="EMBL" id="CALNXK010000057">
    <property type="protein sequence ID" value="CAH3136354.1"/>
    <property type="molecule type" value="Genomic_DNA"/>
</dbReference>
<comment type="caution">
    <text evidence="1">The sequence shown here is derived from an EMBL/GenBank/DDBJ whole genome shotgun (WGS) entry which is preliminary data.</text>
</comment>
<protein>
    <submittedName>
        <fullName evidence="1">Uncharacterized protein</fullName>
    </submittedName>
</protein>
<name>A0ABN8P7A0_9CNID</name>
<evidence type="ECO:0000313" key="1">
    <source>
        <dbReference type="EMBL" id="CAH3136354.1"/>
    </source>
</evidence>
<reference evidence="1 2" key="1">
    <citation type="submission" date="2022-05" db="EMBL/GenBank/DDBJ databases">
        <authorList>
            <consortium name="Genoscope - CEA"/>
            <person name="William W."/>
        </authorList>
    </citation>
    <scope>NUCLEOTIDE SEQUENCE [LARGE SCALE GENOMIC DNA]</scope>
</reference>
<keyword evidence="2" id="KW-1185">Reference proteome</keyword>
<organism evidence="1 2">
    <name type="scientific">Porites lobata</name>
    <dbReference type="NCBI Taxonomy" id="104759"/>
    <lineage>
        <taxon>Eukaryota</taxon>
        <taxon>Metazoa</taxon>
        <taxon>Cnidaria</taxon>
        <taxon>Anthozoa</taxon>
        <taxon>Hexacorallia</taxon>
        <taxon>Scleractinia</taxon>
        <taxon>Fungiina</taxon>
        <taxon>Poritidae</taxon>
        <taxon>Porites</taxon>
    </lineage>
</organism>
<evidence type="ECO:0000313" key="2">
    <source>
        <dbReference type="Proteomes" id="UP001159405"/>
    </source>
</evidence>
<accession>A0ABN8P7A0</accession>
<gene>
    <name evidence="1" type="ORF">PLOB_00038412</name>
</gene>